<feature type="transmembrane region" description="Helical" evidence="1">
    <location>
        <begin position="186"/>
        <end position="205"/>
    </location>
</feature>
<proteinExistence type="predicted"/>
<keyword evidence="1" id="KW-0472">Membrane</keyword>
<comment type="caution">
    <text evidence="2">The sequence shown here is derived from an EMBL/GenBank/DDBJ whole genome shotgun (WGS) entry which is preliminary data.</text>
</comment>
<sequence length="367" mass="38270">MSSLGAARTPGPHMPSRAWLMVPAALSLLAGLDAALLLAGVAAPVHSGTLPARHGVLMTLGFLGTLIALERAVALRVPWGYAAPGLLGAGGLALTLGLPAHVGAVLLADGSAVLLAVYAMLYRRQRDESTAVEALAAVAATGAAILWLRLPVAELLLWLVAFVVLTIAAERVELARLHLPAVAGHLLLLTGVLFLAAAVASLAWPDLGDRAAGLVLLILTVALVRYDVARHTIRLPGLPRLSAAALLCGYCWLAVSAVVWLYAGTPTTPAQYDTAVHGVFLGFGMSMVIAHAPVILPAVIRRPMPYRRMQWAPLVVLQLSLVLRVGGGNALGLQWFWTTGAVLGVIALLLLPVVVLASMLTARRSTT</sequence>
<feature type="transmembrane region" description="Helical" evidence="1">
    <location>
        <begin position="155"/>
        <end position="174"/>
    </location>
</feature>
<feature type="transmembrane region" description="Helical" evidence="1">
    <location>
        <begin position="55"/>
        <end position="74"/>
    </location>
</feature>
<evidence type="ECO:0000313" key="2">
    <source>
        <dbReference type="EMBL" id="MFC6705584.1"/>
    </source>
</evidence>
<protein>
    <recommendedName>
        <fullName evidence="4">NnrS family protein</fullName>
    </recommendedName>
</protein>
<feature type="transmembrane region" description="Helical" evidence="1">
    <location>
        <begin position="275"/>
        <end position="299"/>
    </location>
</feature>
<feature type="transmembrane region" description="Helical" evidence="1">
    <location>
        <begin position="341"/>
        <end position="362"/>
    </location>
</feature>
<accession>A0ABW2AG98</accession>
<gene>
    <name evidence="2" type="ORF">ACFQDH_09970</name>
</gene>
<feature type="transmembrane region" description="Helical" evidence="1">
    <location>
        <begin position="20"/>
        <end position="43"/>
    </location>
</feature>
<keyword evidence="3" id="KW-1185">Reference proteome</keyword>
<dbReference type="Proteomes" id="UP001596298">
    <property type="component" value="Unassembled WGS sequence"/>
</dbReference>
<feature type="transmembrane region" description="Helical" evidence="1">
    <location>
        <begin position="86"/>
        <end position="119"/>
    </location>
</feature>
<evidence type="ECO:0008006" key="4">
    <source>
        <dbReference type="Google" id="ProtNLM"/>
    </source>
</evidence>
<name>A0ABW2AG98_9MICO</name>
<evidence type="ECO:0000256" key="1">
    <source>
        <dbReference type="SAM" id="Phobius"/>
    </source>
</evidence>
<keyword evidence="1" id="KW-1133">Transmembrane helix</keyword>
<feature type="transmembrane region" description="Helical" evidence="1">
    <location>
        <begin position="241"/>
        <end position="263"/>
    </location>
</feature>
<reference evidence="3" key="1">
    <citation type="journal article" date="2019" name="Int. J. Syst. Evol. Microbiol.">
        <title>The Global Catalogue of Microorganisms (GCM) 10K type strain sequencing project: providing services to taxonomists for standard genome sequencing and annotation.</title>
        <authorList>
            <consortium name="The Broad Institute Genomics Platform"/>
            <consortium name="The Broad Institute Genome Sequencing Center for Infectious Disease"/>
            <person name="Wu L."/>
            <person name="Ma J."/>
        </authorList>
    </citation>
    <scope>NUCLEOTIDE SEQUENCE [LARGE SCALE GENOMIC DNA]</scope>
    <source>
        <strain evidence="3">CCUG 58127</strain>
    </source>
</reference>
<keyword evidence="1" id="KW-0812">Transmembrane</keyword>
<evidence type="ECO:0000313" key="3">
    <source>
        <dbReference type="Proteomes" id="UP001596298"/>
    </source>
</evidence>
<dbReference type="EMBL" id="JBHSWH010000001">
    <property type="protein sequence ID" value="MFC6705584.1"/>
    <property type="molecule type" value="Genomic_DNA"/>
</dbReference>
<dbReference type="RefSeq" id="WP_382400848.1">
    <property type="nucleotide sequence ID" value="NZ_JBHSWH010000001.1"/>
</dbReference>
<feature type="transmembrane region" description="Helical" evidence="1">
    <location>
        <begin position="211"/>
        <end position="229"/>
    </location>
</feature>
<organism evidence="2 3">
    <name type="scientific">Flexivirga alba</name>
    <dbReference type="NCBI Taxonomy" id="702742"/>
    <lineage>
        <taxon>Bacteria</taxon>
        <taxon>Bacillati</taxon>
        <taxon>Actinomycetota</taxon>
        <taxon>Actinomycetes</taxon>
        <taxon>Micrococcales</taxon>
        <taxon>Dermacoccaceae</taxon>
        <taxon>Flexivirga</taxon>
    </lineage>
</organism>